<sequence length="68" mass="7724">MLELMPLLNKLSRAEKLQIIQYLASQLVQEESELIKPGMSYPISSPYDAFEAANTMLKVLEAEKSNHE</sequence>
<organism evidence="1 2">
    <name type="scientific">Sphaerospermopsis torques-reginae ITEP-024</name>
    <dbReference type="NCBI Taxonomy" id="984208"/>
    <lineage>
        <taxon>Bacteria</taxon>
        <taxon>Bacillati</taxon>
        <taxon>Cyanobacteriota</taxon>
        <taxon>Cyanophyceae</taxon>
        <taxon>Nostocales</taxon>
        <taxon>Aphanizomenonaceae</taxon>
        <taxon>Sphaerospermopsis</taxon>
        <taxon>Sphaerospermopsis torques-reginae</taxon>
    </lineage>
</organism>
<reference evidence="1 2" key="1">
    <citation type="journal article" date="2022" name="J. Am. Chem. Soc.">
        <title>Biosynthesis of Guanitoxin Enables Global Environmental Detection in Freshwater Cyanobacteria.</title>
        <authorList>
            <person name="Lima S.T."/>
            <person name="Fallon T.R."/>
            <person name="Cordoza J.L."/>
            <person name="Chekan J.R."/>
            <person name="Delbaje E."/>
            <person name="Hopiavuori A.R."/>
            <person name="Alvarenga D.O."/>
            <person name="Wood S.M."/>
            <person name="Luhavaya H."/>
            <person name="Baumgartner J.T."/>
            <person name="Dorr F.A."/>
            <person name="Etchegaray A."/>
            <person name="Pinto E."/>
            <person name="McKinnie S.M.K."/>
            <person name="Fiore M.F."/>
            <person name="Moore B.S."/>
        </authorList>
    </citation>
    <scope>NUCLEOTIDE SEQUENCE [LARGE SCALE GENOMIC DNA]</scope>
    <source>
        <strain evidence="1 2">ITEP-024</strain>
    </source>
</reference>
<proteinExistence type="predicted"/>
<protein>
    <submittedName>
        <fullName evidence="1">Uncharacterized protein</fullName>
    </submittedName>
</protein>
<evidence type="ECO:0000313" key="1">
    <source>
        <dbReference type="EMBL" id="QYX33357.1"/>
    </source>
</evidence>
<dbReference type="RefSeq" id="WP_194052877.1">
    <property type="nucleotide sequence ID" value="NZ_CP080598.1"/>
</dbReference>
<accession>A0ABX8X3V2</accession>
<evidence type="ECO:0000313" key="2">
    <source>
        <dbReference type="Proteomes" id="UP000826540"/>
    </source>
</evidence>
<name>A0ABX8X3V2_9CYAN</name>
<dbReference type="Proteomes" id="UP000826540">
    <property type="component" value="Chromosome"/>
</dbReference>
<dbReference type="EMBL" id="CP080598">
    <property type="protein sequence ID" value="QYX33357.1"/>
    <property type="molecule type" value="Genomic_DNA"/>
</dbReference>
<gene>
    <name evidence="1" type="ORF">K2F26_08590</name>
</gene>
<keyword evidence="2" id="KW-1185">Reference proteome</keyword>